<dbReference type="Proteomes" id="UP000280307">
    <property type="component" value="Unassembled WGS sequence"/>
</dbReference>
<dbReference type="InterPro" id="IPR000073">
    <property type="entry name" value="AB_hydrolase_1"/>
</dbReference>
<dbReference type="Pfam" id="PF12697">
    <property type="entry name" value="Abhydrolase_6"/>
    <property type="match status" value="1"/>
</dbReference>
<protein>
    <submittedName>
        <fullName evidence="2">Alpha/beta hydrolase</fullName>
    </submittedName>
</protein>
<comment type="caution">
    <text evidence="2">The sequence shown here is derived from an EMBL/GenBank/DDBJ whole genome shotgun (WGS) entry which is preliminary data.</text>
</comment>
<name>A0A426TRK7_9CHLR</name>
<dbReference type="InterPro" id="IPR029058">
    <property type="entry name" value="AB_hydrolase_fold"/>
</dbReference>
<reference evidence="2 3" key="1">
    <citation type="submission" date="2018-12" db="EMBL/GenBank/DDBJ databases">
        <title>Genome Sequence of Candidatus Viridilinea halotolerans isolated from saline sulfide-rich spring.</title>
        <authorList>
            <person name="Grouzdev D.S."/>
            <person name="Burganskaya E.I."/>
            <person name="Krutkina M.S."/>
            <person name="Sukhacheva M.V."/>
            <person name="Gorlenko V.M."/>
        </authorList>
    </citation>
    <scope>NUCLEOTIDE SEQUENCE [LARGE SCALE GENOMIC DNA]</scope>
    <source>
        <strain evidence="2">Chok-6</strain>
    </source>
</reference>
<dbReference type="InterPro" id="IPR050266">
    <property type="entry name" value="AB_hydrolase_sf"/>
</dbReference>
<dbReference type="Gene3D" id="3.40.50.1820">
    <property type="entry name" value="alpha/beta hydrolase"/>
    <property type="match status" value="1"/>
</dbReference>
<proteinExistence type="predicted"/>
<gene>
    <name evidence="2" type="ORF">EI684_21200</name>
</gene>
<evidence type="ECO:0000313" key="3">
    <source>
        <dbReference type="Proteomes" id="UP000280307"/>
    </source>
</evidence>
<feature type="domain" description="AB hydrolase-1" evidence="1">
    <location>
        <begin position="52"/>
        <end position="291"/>
    </location>
</feature>
<dbReference type="PANTHER" id="PTHR43798:SF33">
    <property type="entry name" value="HYDROLASE, PUTATIVE (AFU_ORTHOLOGUE AFUA_2G14860)-RELATED"/>
    <property type="match status" value="1"/>
</dbReference>
<dbReference type="AlphaFoldDB" id="A0A426TRK7"/>
<sequence length="292" mass="32091">MPRLLRRCWARGHMRCSRMPVASPDRPSIIHHFHHAGHTLTWEEHTPGSHTLLFLHGYSANRVIWAREIARLGHLGRCVTLDLPGHAPATTPQGYRHLSVEELLDLELRAIAAIVGDGTATLIGHSTGGLIALVAAARMPAQIRRVIAFSPVVWGPLSGALGLYQCLLTLPGGYASYALLYGLTQRSRRFIQFGIGLLYSGNLRAYLRNPVADAAVRHWHPIYRQTRIRNLATLLLAIRACDLRAEAATVRCPMLVIAGVNDPVVPVAQSRWLAEHLANVELHALPGVGHLT</sequence>
<keyword evidence="2" id="KW-0378">Hydrolase</keyword>
<dbReference type="GO" id="GO:0016020">
    <property type="term" value="C:membrane"/>
    <property type="evidence" value="ECO:0007669"/>
    <property type="project" value="TreeGrafter"/>
</dbReference>
<dbReference type="EMBL" id="RSAS01000882">
    <property type="protein sequence ID" value="RRR66135.1"/>
    <property type="molecule type" value="Genomic_DNA"/>
</dbReference>
<organism evidence="2 3">
    <name type="scientific">Candidatus Viridilinea halotolerans</name>
    <dbReference type="NCBI Taxonomy" id="2491704"/>
    <lineage>
        <taxon>Bacteria</taxon>
        <taxon>Bacillati</taxon>
        <taxon>Chloroflexota</taxon>
        <taxon>Chloroflexia</taxon>
        <taxon>Chloroflexales</taxon>
        <taxon>Chloroflexineae</taxon>
        <taxon>Oscillochloridaceae</taxon>
        <taxon>Candidatus Viridilinea</taxon>
    </lineage>
</organism>
<evidence type="ECO:0000313" key="2">
    <source>
        <dbReference type="EMBL" id="RRR66135.1"/>
    </source>
</evidence>
<evidence type="ECO:0000259" key="1">
    <source>
        <dbReference type="Pfam" id="PF12697"/>
    </source>
</evidence>
<accession>A0A426TRK7</accession>
<dbReference type="PANTHER" id="PTHR43798">
    <property type="entry name" value="MONOACYLGLYCEROL LIPASE"/>
    <property type="match status" value="1"/>
</dbReference>
<dbReference type="SUPFAM" id="SSF53474">
    <property type="entry name" value="alpha/beta-Hydrolases"/>
    <property type="match status" value="1"/>
</dbReference>
<dbReference type="GO" id="GO:0016787">
    <property type="term" value="F:hydrolase activity"/>
    <property type="evidence" value="ECO:0007669"/>
    <property type="project" value="UniProtKB-KW"/>
</dbReference>